<proteinExistence type="predicted"/>
<dbReference type="Proteomes" id="UP000619479">
    <property type="component" value="Unassembled WGS sequence"/>
</dbReference>
<evidence type="ECO:0000256" key="1">
    <source>
        <dbReference type="SAM" id="MobiDB-lite"/>
    </source>
</evidence>
<evidence type="ECO:0000313" key="2">
    <source>
        <dbReference type="EMBL" id="GID68483.1"/>
    </source>
</evidence>
<gene>
    <name evidence="2" type="ORF">Acy02nite_63640</name>
</gene>
<dbReference type="EMBL" id="BOMH01000048">
    <property type="protein sequence ID" value="GID68483.1"/>
    <property type="molecule type" value="Genomic_DNA"/>
</dbReference>
<accession>A0A919M8K1</accession>
<sequence>MVAIVFNANVHGTMVTGPGVAGPRSEEGPNVATEGKMPGTEVKKTRGGAAPGVDMKGHMHVSELVSDRAAAPSPFGDDQTFPLPVESLRYHESHGQ</sequence>
<feature type="region of interest" description="Disordered" evidence="1">
    <location>
        <begin position="69"/>
        <end position="96"/>
    </location>
</feature>
<feature type="region of interest" description="Disordered" evidence="1">
    <location>
        <begin position="13"/>
        <end position="55"/>
    </location>
</feature>
<reference evidence="2" key="1">
    <citation type="submission" date="2021-01" db="EMBL/GenBank/DDBJ databases">
        <title>Whole genome shotgun sequence of Actinoplanes cyaneus NBRC 14990.</title>
        <authorList>
            <person name="Komaki H."/>
            <person name="Tamura T."/>
        </authorList>
    </citation>
    <scope>NUCLEOTIDE SEQUENCE</scope>
    <source>
        <strain evidence="2">NBRC 14990</strain>
    </source>
</reference>
<keyword evidence="3" id="KW-1185">Reference proteome</keyword>
<organism evidence="2 3">
    <name type="scientific">Actinoplanes cyaneus</name>
    <dbReference type="NCBI Taxonomy" id="52696"/>
    <lineage>
        <taxon>Bacteria</taxon>
        <taxon>Bacillati</taxon>
        <taxon>Actinomycetota</taxon>
        <taxon>Actinomycetes</taxon>
        <taxon>Micromonosporales</taxon>
        <taxon>Micromonosporaceae</taxon>
        <taxon>Actinoplanes</taxon>
    </lineage>
</organism>
<name>A0A919M8K1_9ACTN</name>
<comment type="caution">
    <text evidence="2">The sequence shown here is derived from an EMBL/GenBank/DDBJ whole genome shotgun (WGS) entry which is preliminary data.</text>
</comment>
<protein>
    <submittedName>
        <fullName evidence="2">Uncharacterized protein</fullName>
    </submittedName>
</protein>
<evidence type="ECO:0000313" key="3">
    <source>
        <dbReference type="Proteomes" id="UP000619479"/>
    </source>
</evidence>
<dbReference type="AlphaFoldDB" id="A0A919M8K1"/>